<protein>
    <submittedName>
        <fullName evidence="1">Uncharacterized protein</fullName>
    </submittedName>
</protein>
<dbReference type="AlphaFoldDB" id="A0A5B7FNZ1"/>
<dbReference type="EMBL" id="VSRR010008710">
    <property type="protein sequence ID" value="MPC49171.1"/>
    <property type="molecule type" value="Genomic_DNA"/>
</dbReference>
<sequence>MERRSRIDHHLPEKEKKNTFLSSRGVEALRVRVSVTGRARVSYYGSDQSCFVRFECLWSN</sequence>
<gene>
    <name evidence="1" type="ORF">E2C01_042966</name>
</gene>
<name>A0A5B7FNZ1_PORTR</name>
<evidence type="ECO:0000313" key="1">
    <source>
        <dbReference type="EMBL" id="MPC49171.1"/>
    </source>
</evidence>
<comment type="caution">
    <text evidence="1">The sequence shown here is derived from an EMBL/GenBank/DDBJ whole genome shotgun (WGS) entry which is preliminary data.</text>
</comment>
<organism evidence="1 2">
    <name type="scientific">Portunus trituberculatus</name>
    <name type="common">Swimming crab</name>
    <name type="synonym">Neptunus trituberculatus</name>
    <dbReference type="NCBI Taxonomy" id="210409"/>
    <lineage>
        <taxon>Eukaryota</taxon>
        <taxon>Metazoa</taxon>
        <taxon>Ecdysozoa</taxon>
        <taxon>Arthropoda</taxon>
        <taxon>Crustacea</taxon>
        <taxon>Multicrustacea</taxon>
        <taxon>Malacostraca</taxon>
        <taxon>Eumalacostraca</taxon>
        <taxon>Eucarida</taxon>
        <taxon>Decapoda</taxon>
        <taxon>Pleocyemata</taxon>
        <taxon>Brachyura</taxon>
        <taxon>Eubrachyura</taxon>
        <taxon>Portunoidea</taxon>
        <taxon>Portunidae</taxon>
        <taxon>Portuninae</taxon>
        <taxon>Portunus</taxon>
    </lineage>
</organism>
<accession>A0A5B7FNZ1</accession>
<keyword evidence="2" id="KW-1185">Reference proteome</keyword>
<reference evidence="1 2" key="1">
    <citation type="submission" date="2019-05" db="EMBL/GenBank/DDBJ databases">
        <title>Another draft genome of Portunus trituberculatus and its Hox gene families provides insights of decapod evolution.</title>
        <authorList>
            <person name="Jeong J.-H."/>
            <person name="Song I."/>
            <person name="Kim S."/>
            <person name="Choi T."/>
            <person name="Kim D."/>
            <person name="Ryu S."/>
            <person name="Kim W."/>
        </authorList>
    </citation>
    <scope>NUCLEOTIDE SEQUENCE [LARGE SCALE GENOMIC DNA]</scope>
    <source>
        <tissue evidence="1">Muscle</tissue>
    </source>
</reference>
<evidence type="ECO:0000313" key="2">
    <source>
        <dbReference type="Proteomes" id="UP000324222"/>
    </source>
</evidence>
<dbReference type="Proteomes" id="UP000324222">
    <property type="component" value="Unassembled WGS sequence"/>
</dbReference>
<proteinExistence type="predicted"/>